<dbReference type="InterPro" id="IPR047682">
    <property type="entry name" value="SepH-like"/>
</dbReference>
<dbReference type="Pfam" id="PF11268">
    <property type="entry name" value="DUF3071"/>
    <property type="match status" value="1"/>
</dbReference>
<reference evidence="2" key="1">
    <citation type="journal article" date="2021" name="PeerJ">
        <title>Extensive microbial diversity within the chicken gut microbiome revealed by metagenomics and culture.</title>
        <authorList>
            <person name="Gilroy R."/>
            <person name="Ravi A."/>
            <person name="Getino M."/>
            <person name="Pursley I."/>
            <person name="Horton D.L."/>
            <person name="Alikhan N.F."/>
            <person name="Baker D."/>
            <person name="Gharbi K."/>
            <person name="Hall N."/>
            <person name="Watson M."/>
            <person name="Adriaenssens E.M."/>
            <person name="Foster-Nyarko E."/>
            <person name="Jarju S."/>
            <person name="Secka A."/>
            <person name="Antonio M."/>
            <person name="Oren A."/>
            <person name="Chaudhuri R.R."/>
            <person name="La Ragione R."/>
            <person name="Hildebrand F."/>
            <person name="Pallen M.J."/>
        </authorList>
    </citation>
    <scope>NUCLEOTIDE SEQUENCE</scope>
    <source>
        <strain evidence="2">ChiGjej3B3-7470</strain>
    </source>
</reference>
<reference evidence="2" key="2">
    <citation type="submission" date="2021-09" db="EMBL/GenBank/DDBJ databases">
        <authorList>
            <person name="Gilroy R."/>
        </authorList>
    </citation>
    <scope>NUCLEOTIDE SEQUENCE</scope>
    <source>
        <strain evidence="2">ChiGjej3B3-7470</strain>
    </source>
</reference>
<dbReference type="Proteomes" id="UP000712713">
    <property type="component" value="Unassembled WGS sequence"/>
</dbReference>
<proteinExistence type="predicted"/>
<organism evidence="2 3">
    <name type="scientific">Tessaracoccus flavescens</name>
    <dbReference type="NCBI Taxonomy" id="399497"/>
    <lineage>
        <taxon>Bacteria</taxon>
        <taxon>Bacillati</taxon>
        <taxon>Actinomycetota</taxon>
        <taxon>Actinomycetes</taxon>
        <taxon>Propionibacteriales</taxon>
        <taxon>Propionibacteriaceae</taxon>
        <taxon>Tessaracoccus</taxon>
    </lineage>
</organism>
<dbReference type="EMBL" id="DYZF01000287">
    <property type="protein sequence ID" value="HJE52542.1"/>
    <property type="molecule type" value="Genomic_DNA"/>
</dbReference>
<dbReference type="InterPro" id="IPR021421">
    <property type="entry name" value="DUF3071"/>
</dbReference>
<gene>
    <name evidence="2" type="ORF">K8V15_11315</name>
</gene>
<dbReference type="NCBIfam" id="NF040712">
    <property type="entry name" value="SepH"/>
    <property type="match status" value="1"/>
</dbReference>
<feature type="domain" description="DUF3071" evidence="1">
    <location>
        <begin position="27"/>
        <end position="125"/>
    </location>
</feature>
<name>A0A921EQU2_9ACTN</name>
<comment type="caution">
    <text evidence="2">The sequence shown here is derived from an EMBL/GenBank/DDBJ whole genome shotgun (WGS) entry which is preliminary data.</text>
</comment>
<evidence type="ECO:0000313" key="2">
    <source>
        <dbReference type="EMBL" id="HJE52542.1"/>
    </source>
</evidence>
<protein>
    <submittedName>
        <fullName evidence="2">DUF3071 domain-containing protein</fullName>
    </submittedName>
</protein>
<evidence type="ECO:0000313" key="3">
    <source>
        <dbReference type="Proteomes" id="UP000712713"/>
    </source>
</evidence>
<dbReference type="AlphaFoldDB" id="A0A921EQU2"/>
<feature type="non-terminal residue" evidence="2">
    <location>
        <position position="125"/>
    </location>
</feature>
<sequence length="125" mass="13414">MVHVLCSTRTSASARGVVTAGKLCENKRAVTRYLMANSLTPREIQARIRSGASVADVAAEAGTDVERIEAFAGPVMAEREHIAAVAQTATVRQRGEAGSHRRLGDLIERRLSSRGLDASEIVWDA</sequence>
<accession>A0A921EQU2</accession>
<evidence type="ECO:0000259" key="1">
    <source>
        <dbReference type="Pfam" id="PF11268"/>
    </source>
</evidence>